<organism evidence="2">
    <name type="scientific">marine sediment metagenome</name>
    <dbReference type="NCBI Taxonomy" id="412755"/>
    <lineage>
        <taxon>unclassified sequences</taxon>
        <taxon>metagenomes</taxon>
        <taxon>ecological metagenomes</taxon>
    </lineage>
</organism>
<proteinExistence type="predicted"/>
<feature type="region of interest" description="Disordered" evidence="1">
    <location>
        <begin position="88"/>
        <end position="110"/>
    </location>
</feature>
<evidence type="ECO:0000256" key="1">
    <source>
        <dbReference type="SAM" id="MobiDB-lite"/>
    </source>
</evidence>
<comment type="caution">
    <text evidence="2">The sequence shown here is derived from an EMBL/GenBank/DDBJ whole genome shotgun (WGS) entry which is preliminary data.</text>
</comment>
<evidence type="ECO:0000313" key="2">
    <source>
        <dbReference type="EMBL" id="GAG04578.1"/>
    </source>
</evidence>
<feature type="non-terminal residue" evidence="2">
    <location>
        <position position="1"/>
    </location>
</feature>
<accession>X0UW92</accession>
<gene>
    <name evidence="2" type="ORF">S01H1_46018</name>
</gene>
<feature type="compositionally biased region" description="Basic and acidic residues" evidence="1">
    <location>
        <begin position="99"/>
        <end position="110"/>
    </location>
</feature>
<protein>
    <submittedName>
        <fullName evidence="2">Uncharacterized protein</fullName>
    </submittedName>
</protein>
<dbReference type="AlphaFoldDB" id="X0UW92"/>
<sequence>EQLRRFVKWVFALTVREKWRAFWTVYRALSRRDIIEDASISKAARLIFHGQELDWYKDIRAQGIDRLTMPRFMREIIYQNRKHVAATHLPPGCPNLPDGRTKRIADADDK</sequence>
<dbReference type="EMBL" id="BARS01029443">
    <property type="protein sequence ID" value="GAG04578.1"/>
    <property type="molecule type" value="Genomic_DNA"/>
</dbReference>
<name>X0UW92_9ZZZZ</name>
<reference evidence="2" key="1">
    <citation type="journal article" date="2014" name="Front. Microbiol.">
        <title>High frequency of phylogenetically diverse reductive dehalogenase-homologous genes in deep subseafloor sedimentary metagenomes.</title>
        <authorList>
            <person name="Kawai M."/>
            <person name="Futagami T."/>
            <person name="Toyoda A."/>
            <person name="Takaki Y."/>
            <person name="Nishi S."/>
            <person name="Hori S."/>
            <person name="Arai W."/>
            <person name="Tsubouchi T."/>
            <person name="Morono Y."/>
            <person name="Uchiyama I."/>
            <person name="Ito T."/>
            <person name="Fujiyama A."/>
            <person name="Inagaki F."/>
            <person name="Takami H."/>
        </authorList>
    </citation>
    <scope>NUCLEOTIDE SEQUENCE</scope>
    <source>
        <strain evidence="2">Expedition CK06-06</strain>
    </source>
</reference>